<evidence type="ECO:0000313" key="1">
    <source>
        <dbReference type="EMBL" id="EEW23926.1"/>
    </source>
</evidence>
<evidence type="ECO:0008006" key="3">
    <source>
        <dbReference type="Google" id="ProtNLM"/>
    </source>
</evidence>
<dbReference type="ESTHER" id="9rhob-c8s4w9">
    <property type="family name" value="Duf_900"/>
</dbReference>
<dbReference type="EMBL" id="ACYY01000029">
    <property type="protein sequence ID" value="EEW23926.1"/>
    <property type="molecule type" value="Genomic_DNA"/>
</dbReference>
<dbReference type="RefSeq" id="WP_008032615.1">
    <property type="nucleotide sequence ID" value="NZ_ACYY01000029.1"/>
</dbReference>
<name>C8S4W9_9RHOB</name>
<dbReference type="Proteomes" id="UP000010121">
    <property type="component" value="Unassembled WGS sequence"/>
</dbReference>
<dbReference type="AlphaFoldDB" id="C8S4W9"/>
<dbReference type="PANTHER" id="PTHR36513">
    <property type="entry name" value="ABC TRANSMEMBRANE TYPE-1 DOMAIN-CONTAINING PROTEIN"/>
    <property type="match status" value="1"/>
</dbReference>
<dbReference type="OrthoDB" id="9797755at2"/>
<dbReference type="PANTHER" id="PTHR36513:SF1">
    <property type="entry name" value="TRANSMEMBRANE PROTEIN"/>
    <property type="match status" value="1"/>
</dbReference>
<protein>
    <recommendedName>
        <fullName evidence="3">AB hydrolase-1 domain-containing protein</fullName>
    </recommendedName>
</protein>
<dbReference type="InterPro" id="IPR010297">
    <property type="entry name" value="DUF900_hydrolase"/>
</dbReference>
<organism evidence="1 2">
    <name type="scientific">Rhodobacter ferrooxidans</name>
    <dbReference type="NCBI Taxonomy" id="371731"/>
    <lineage>
        <taxon>Bacteria</taxon>
        <taxon>Pseudomonadati</taxon>
        <taxon>Pseudomonadota</taxon>
        <taxon>Alphaproteobacteria</taxon>
        <taxon>Rhodobacterales</taxon>
        <taxon>Rhodobacter group</taxon>
        <taxon>Rhodobacter</taxon>
    </lineage>
</organism>
<dbReference type="InterPro" id="IPR029058">
    <property type="entry name" value="AB_hydrolase_fold"/>
</dbReference>
<sequence length="316" mass="34912">MDFVFCTRNLHNGAFGSEPGPTRFLQVPQAAATPDPSHAITRRNWFDAVIAEAEVRRNPRTGRAVGDVLIYVHGYNTAQSLMLQRHRLIRAGLEALGYQGVVVSFDWPCAEAALNYLEDRTDAKLTAIRLVDDGVAPFSRLIDQGCEISVHLLAHSMGAYVVREAFDDADDRPAVAATSWMVSQVILAAADVSADSMGTSPKSSSLYRHCARLTNYSNPFDSVLSISNMKRVGVSPRVGRIGLPVSAPAKAVNVDVGIYYDEHRAEFAGIVNPDHSWYFHDAQWLKDVHLTLQGEIDRDSIPTRFLANDKLYLRVD</sequence>
<gene>
    <name evidence="1" type="ORF">Rsw2DRAFT_3097</name>
</gene>
<proteinExistence type="predicted"/>
<reference evidence="1 2" key="1">
    <citation type="submission" date="2009-08" db="EMBL/GenBank/DDBJ databases">
        <title>The draft genome of Rhodobacter sp. SW2.</title>
        <authorList>
            <consortium name="US DOE Joint Genome Institute (JGI-PGF)"/>
            <person name="Lucas S."/>
            <person name="Copeland A."/>
            <person name="Lapidus A."/>
            <person name="Glavina del Rio T."/>
            <person name="Tice H."/>
            <person name="Bruce D."/>
            <person name="Goodwin L."/>
            <person name="Pitluck S."/>
            <person name="Larimer F."/>
            <person name="Land M.L."/>
            <person name="Hauser L."/>
            <person name="Emerson D."/>
        </authorList>
    </citation>
    <scope>NUCLEOTIDE SEQUENCE [LARGE SCALE GENOMIC DNA]</scope>
    <source>
        <strain evidence="1 2">SW2</strain>
    </source>
</reference>
<keyword evidence="2" id="KW-1185">Reference proteome</keyword>
<comment type="caution">
    <text evidence="1">The sequence shown here is derived from an EMBL/GenBank/DDBJ whole genome shotgun (WGS) entry which is preliminary data.</text>
</comment>
<accession>C8S4W9</accession>
<dbReference type="Gene3D" id="3.40.50.1820">
    <property type="entry name" value="alpha/beta hydrolase"/>
    <property type="match status" value="1"/>
</dbReference>
<dbReference type="Pfam" id="PF05990">
    <property type="entry name" value="DUF900"/>
    <property type="match status" value="1"/>
</dbReference>
<evidence type="ECO:0000313" key="2">
    <source>
        <dbReference type="Proteomes" id="UP000010121"/>
    </source>
</evidence>
<dbReference type="SUPFAM" id="SSF53474">
    <property type="entry name" value="alpha/beta-Hydrolases"/>
    <property type="match status" value="1"/>
</dbReference>
<dbReference type="STRING" id="371731.Rsw2DRAFT_3097"/>
<dbReference type="eggNOG" id="COG4782">
    <property type="taxonomic scope" value="Bacteria"/>
</dbReference>